<dbReference type="PANTHER" id="PTHR46910">
    <property type="entry name" value="TRANSCRIPTION FACTOR PDR1"/>
    <property type="match status" value="1"/>
</dbReference>
<dbReference type="GO" id="GO:0000981">
    <property type="term" value="F:DNA-binding transcription factor activity, RNA polymerase II-specific"/>
    <property type="evidence" value="ECO:0007669"/>
    <property type="project" value="InterPro"/>
</dbReference>
<evidence type="ECO:0000259" key="5">
    <source>
        <dbReference type="PROSITE" id="PS50048"/>
    </source>
</evidence>
<feature type="compositionally biased region" description="Basic and acidic residues" evidence="3">
    <location>
        <begin position="44"/>
        <end position="55"/>
    </location>
</feature>
<dbReference type="PROSITE" id="PS50048">
    <property type="entry name" value="ZN2_CY6_FUNGAL_2"/>
    <property type="match status" value="1"/>
</dbReference>
<proteinExistence type="predicted"/>
<accession>A0AAD8UBU0</accession>
<keyword evidence="4" id="KW-0472">Membrane</keyword>
<feature type="transmembrane region" description="Helical" evidence="4">
    <location>
        <begin position="595"/>
        <end position="616"/>
    </location>
</feature>
<keyword evidence="4" id="KW-1133">Transmembrane helix</keyword>
<feature type="region of interest" description="Disordered" evidence="3">
    <location>
        <begin position="29"/>
        <end position="55"/>
    </location>
</feature>
<dbReference type="PROSITE" id="PS00463">
    <property type="entry name" value="ZN2_CY6_FUNGAL_1"/>
    <property type="match status" value="1"/>
</dbReference>
<evidence type="ECO:0000256" key="2">
    <source>
        <dbReference type="ARBA" id="ARBA00023242"/>
    </source>
</evidence>
<dbReference type="InterPro" id="IPR036864">
    <property type="entry name" value="Zn2-C6_fun-type_DNA-bd_sf"/>
</dbReference>
<feature type="compositionally biased region" description="Polar residues" evidence="3">
    <location>
        <begin position="29"/>
        <end position="43"/>
    </location>
</feature>
<dbReference type="RefSeq" id="XP_060358701.1">
    <property type="nucleotide sequence ID" value="XM_060509524.1"/>
</dbReference>
<dbReference type="GO" id="GO:0003677">
    <property type="term" value="F:DNA binding"/>
    <property type="evidence" value="ECO:0007669"/>
    <property type="project" value="InterPro"/>
</dbReference>
<dbReference type="SMART" id="SM00906">
    <property type="entry name" value="Fungal_trans"/>
    <property type="match status" value="1"/>
</dbReference>
<sequence length="772" mass="86945">MDCEVWSVCIHYMPRFQCPFQMPTSRSLGSCKPPSSTKASSMSPEHRPTTKGMDTEHGYEDEVEAASSSSLQATSQRACDTCRARKIRCNRERPCSHCVSNNVECTQTDIIRPRIKHKRVLLTSQYEQKIDQIDSRLNEAIGLLKGLHETLKTSPGAPYIITPKPTSMFRSTEPKSSSITVVEGESSLAAQFSFAEDFIRKVAKTDPLQTSGLEMGESLENLSQIVAAYKQQLVSEETNYPNARPTKRPCLHTWELPPIEESVAVIRVAKSQRLAGTGWIYEYLPMNQFSTICLDVYFTEHYSEMDFIIVNAGLHSMFKDYSTIVIEDERERCERHALLCCANLETALSNLPLHMPPIPKAIIALLFGAFHAIELSKPFLAWTLSSKASEICQTLGYHQESSLKSGREEDDRFTKFLFWSNYFVDKSLSLRLGRASTLPEWTITVTRPSFMDSHPEPALAYFVLWVEAARCQGKIYELLYSPDSVGQRDEERTSRVKSLISDLENLDKATSETNKKWIKTAADTAGQDLMDFYETSDETLRLSLLTLVHRAAPQDLGSSMTFSPDCVNAARATIEKHKDCIAVMKRSGDTYFPAYFQWTLLFAPFVPFVVLFCHVIETVDQADLGRLGEFVASIKDAACVSSAATRVHHLFNALHGIALRYIEYRSVQSYDNQPQSDPEIDWVLATLALPPSWDEGGSQQFQEGGSNILRGNAVVDNRHCDATTLEETSIGVSENRSLMRMGHQMELESWFYNSEAMTGILKQYETKSTEES</sequence>
<evidence type="ECO:0000256" key="1">
    <source>
        <dbReference type="ARBA" id="ARBA00022723"/>
    </source>
</evidence>
<dbReference type="GeneID" id="85393423"/>
<protein>
    <recommendedName>
        <fullName evidence="5">Zn(2)-C6 fungal-type domain-containing protein</fullName>
    </recommendedName>
</protein>
<dbReference type="EMBL" id="JAHMHS010000176">
    <property type="protein sequence ID" value="KAK1710005.1"/>
    <property type="molecule type" value="Genomic_DNA"/>
</dbReference>
<name>A0AAD8UBU0_GLOAC</name>
<comment type="caution">
    <text evidence="6">The sequence shown here is derived from an EMBL/GenBank/DDBJ whole genome shotgun (WGS) entry which is preliminary data.</text>
</comment>
<organism evidence="6 7">
    <name type="scientific">Glomerella acutata</name>
    <name type="common">Colletotrichum acutatum</name>
    <dbReference type="NCBI Taxonomy" id="27357"/>
    <lineage>
        <taxon>Eukaryota</taxon>
        <taxon>Fungi</taxon>
        <taxon>Dikarya</taxon>
        <taxon>Ascomycota</taxon>
        <taxon>Pezizomycotina</taxon>
        <taxon>Sordariomycetes</taxon>
        <taxon>Hypocreomycetidae</taxon>
        <taxon>Glomerellales</taxon>
        <taxon>Glomerellaceae</taxon>
        <taxon>Colletotrichum</taxon>
        <taxon>Colletotrichum acutatum species complex</taxon>
    </lineage>
</organism>
<dbReference type="CDD" id="cd12148">
    <property type="entry name" value="fungal_TF_MHR"/>
    <property type="match status" value="1"/>
</dbReference>
<dbReference type="CDD" id="cd00067">
    <property type="entry name" value="GAL4"/>
    <property type="match status" value="1"/>
</dbReference>
<keyword evidence="7" id="KW-1185">Reference proteome</keyword>
<dbReference type="InterPro" id="IPR050987">
    <property type="entry name" value="AtrR-like"/>
</dbReference>
<keyword evidence="1" id="KW-0479">Metal-binding</keyword>
<evidence type="ECO:0000313" key="6">
    <source>
        <dbReference type="EMBL" id="KAK1710005.1"/>
    </source>
</evidence>
<dbReference type="Gene3D" id="4.10.240.10">
    <property type="entry name" value="Zn(2)-C6 fungal-type DNA-binding domain"/>
    <property type="match status" value="1"/>
</dbReference>
<dbReference type="Proteomes" id="UP001244207">
    <property type="component" value="Unassembled WGS sequence"/>
</dbReference>
<dbReference type="Pfam" id="PF04082">
    <property type="entry name" value="Fungal_trans"/>
    <property type="match status" value="1"/>
</dbReference>
<dbReference type="GO" id="GO:0006351">
    <property type="term" value="P:DNA-templated transcription"/>
    <property type="evidence" value="ECO:0007669"/>
    <property type="project" value="InterPro"/>
</dbReference>
<dbReference type="Pfam" id="PF00172">
    <property type="entry name" value="Zn_clus"/>
    <property type="match status" value="1"/>
</dbReference>
<reference evidence="6" key="1">
    <citation type="submission" date="2021-12" db="EMBL/GenBank/DDBJ databases">
        <title>Comparative genomics, transcriptomics and evolutionary studies reveal genomic signatures of adaptation to plant cell wall in hemibiotrophic fungi.</title>
        <authorList>
            <consortium name="DOE Joint Genome Institute"/>
            <person name="Baroncelli R."/>
            <person name="Diaz J.F."/>
            <person name="Benocci T."/>
            <person name="Peng M."/>
            <person name="Battaglia E."/>
            <person name="Haridas S."/>
            <person name="Andreopoulos W."/>
            <person name="Labutti K."/>
            <person name="Pangilinan J."/>
            <person name="Floch G.L."/>
            <person name="Makela M.R."/>
            <person name="Henrissat B."/>
            <person name="Grigoriev I.V."/>
            <person name="Crouch J.A."/>
            <person name="De Vries R.P."/>
            <person name="Sukno S.A."/>
            <person name="Thon M.R."/>
        </authorList>
    </citation>
    <scope>NUCLEOTIDE SEQUENCE</scope>
    <source>
        <strain evidence="6">CBS 112980</strain>
    </source>
</reference>
<dbReference type="AlphaFoldDB" id="A0AAD8UBU0"/>
<dbReference type="InterPro" id="IPR007219">
    <property type="entry name" value="XnlR_reg_dom"/>
</dbReference>
<dbReference type="PANTHER" id="PTHR46910:SF5">
    <property type="entry name" value="ZN(II)2CYS6 TRANSCRIPTION FACTOR (EUROFUNG)"/>
    <property type="match status" value="1"/>
</dbReference>
<keyword evidence="2" id="KW-0539">Nucleus</keyword>
<evidence type="ECO:0000256" key="4">
    <source>
        <dbReference type="SAM" id="Phobius"/>
    </source>
</evidence>
<keyword evidence="4" id="KW-0812">Transmembrane</keyword>
<gene>
    <name evidence="6" type="ORF">BDZ83DRAFT_640928</name>
</gene>
<dbReference type="SMART" id="SM00066">
    <property type="entry name" value="GAL4"/>
    <property type="match status" value="1"/>
</dbReference>
<feature type="domain" description="Zn(2)-C6 fungal-type" evidence="5">
    <location>
        <begin position="78"/>
        <end position="107"/>
    </location>
</feature>
<dbReference type="InterPro" id="IPR001138">
    <property type="entry name" value="Zn2Cys6_DnaBD"/>
</dbReference>
<dbReference type="GO" id="GO:0008270">
    <property type="term" value="F:zinc ion binding"/>
    <property type="evidence" value="ECO:0007669"/>
    <property type="project" value="InterPro"/>
</dbReference>
<evidence type="ECO:0000256" key="3">
    <source>
        <dbReference type="SAM" id="MobiDB-lite"/>
    </source>
</evidence>
<dbReference type="SUPFAM" id="SSF57701">
    <property type="entry name" value="Zn2/Cys6 DNA-binding domain"/>
    <property type="match status" value="1"/>
</dbReference>
<evidence type="ECO:0000313" key="7">
    <source>
        <dbReference type="Proteomes" id="UP001244207"/>
    </source>
</evidence>